<proteinExistence type="predicted"/>
<protein>
    <submittedName>
        <fullName evidence="2">Uncharacterized protein</fullName>
    </submittedName>
</protein>
<dbReference type="EMBL" id="OZ019895">
    <property type="protein sequence ID" value="CAK9219877.1"/>
    <property type="molecule type" value="Genomic_DNA"/>
</dbReference>
<gene>
    <name evidence="2" type="ORF">CSSPTR1EN2_LOCUS14946</name>
</gene>
<feature type="region of interest" description="Disordered" evidence="1">
    <location>
        <begin position="51"/>
        <end position="80"/>
    </location>
</feature>
<sequence length="98" mass="10653">MQMLLRLQRTDADEDERAGATEDDAIASFCCCCASPPSLTIHADGRAGGRRVTAAGSSVGREDTSQFLSPRSPMDEANRSSWVRPLLRWRPLDATQAS</sequence>
<evidence type="ECO:0000256" key="1">
    <source>
        <dbReference type="SAM" id="MobiDB-lite"/>
    </source>
</evidence>
<accession>A0ABP0UF12</accession>
<name>A0ABP0UF12_9BRYO</name>
<evidence type="ECO:0000313" key="2">
    <source>
        <dbReference type="EMBL" id="CAK9219877.1"/>
    </source>
</evidence>
<organism evidence="2 3">
    <name type="scientific">Sphagnum troendelagicum</name>
    <dbReference type="NCBI Taxonomy" id="128251"/>
    <lineage>
        <taxon>Eukaryota</taxon>
        <taxon>Viridiplantae</taxon>
        <taxon>Streptophyta</taxon>
        <taxon>Embryophyta</taxon>
        <taxon>Bryophyta</taxon>
        <taxon>Sphagnophytina</taxon>
        <taxon>Sphagnopsida</taxon>
        <taxon>Sphagnales</taxon>
        <taxon>Sphagnaceae</taxon>
        <taxon>Sphagnum</taxon>
    </lineage>
</organism>
<evidence type="ECO:0000313" key="3">
    <source>
        <dbReference type="Proteomes" id="UP001497512"/>
    </source>
</evidence>
<keyword evidence="3" id="KW-1185">Reference proteome</keyword>
<reference evidence="2" key="1">
    <citation type="submission" date="2024-02" db="EMBL/GenBank/DDBJ databases">
        <authorList>
            <consortium name="ELIXIR-Norway"/>
            <consortium name="Elixir Norway"/>
        </authorList>
    </citation>
    <scope>NUCLEOTIDE SEQUENCE</scope>
</reference>
<feature type="region of interest" description="Disordered" evidence="1">
    <location>
        <begin position="1"/>
        <end position="20"/>
    </location>
</feature>
<dbReference type="Proteomes" id="UP001497512">
    <property type="component" value="Chromosome 3"/>
</dbReference>